<feature type="region of interest" description="Disordered" evidence="1">
    <location>
        <begin position="1"/>
        <end position="83"/>
    </location>
</feature>
<organism evidence="2 4">
    <name type="scientific">Didymodactylos carnosus</name>
    <dbReference type="NCBI Taxonomy" id="1234261"/>
    <lineage>
        <taxon>Eukaryota</taxon>
        <taxon>Metazoa</taxon>
        <taxon>Spiralia</taxon>
        <taxon>Gnathifera</taxon>
        <taxon>Rotifera</taxon>
        <taxon>Eurotatoria</taxon>
        <taxon>Bdelloidea</taxon>
        <taxon>Philodinida</taxon>
        <taxon>Philodinidae</taxon>
        <taxon>Didymodactylos</taxon>
    </lineage>
</organism>
<proteinExistence type="predicted"/>
<feature type="compositionally biased region" description="Acidic residues" evidence="1">
    <location>
        <begin position="46"/>
        <end position="66"/>
    </location>
</feature>
<gene>
    <name evidence="2" type="ORF">GPM918_LOCUS40878</name>
    <name evidence="3" type="ORF">SRO942_LOCUS41872</name>
</gene>
<name>A0A815Z4J6_9BILA</name>
<dbReference type="Proteomes" id="UP000663829">
    <property type="component" value="Unassembled WGS sequence"/>
</dbReference>
<feature type="compositionally biased region" description="Acidic residues" evidence="1">
    <location>
        <begin position="1"/>
        <end position="11"/>
    </location>
</feature>
<evidence type="ECO:0000313" key="3">
    <source>
        <dbReference type="EMBL" id="CAF4444209.1"/>
    </source>
</evidence>
<reference evidence="2" key="1">
    <citation type="submission" date="2021-02" db="EMBL/GenBank/DDBJ databases">
        <authorList>
            <person name="Nowell W R."/>
        </authorList>
    </citation>
    <scope>NUCLEOTIDE SEQUENCE</scope>
</reference>
<feature type="compositionally biased region" description="Low complexity" evidence="1">
    <location>
        <begin position="70"/>
        <end position="83"/>
    </location>
</feature>
<dbReference type="AlphaFoldDB" id="A0A815Z4J6"/>
<feature type="compositionally biased region" description="Polar residues" evidence="1">
    <location>
        <begin position="36"/>
        <end position="45"/>
    </location>
</feature>
<feature type="compositionally biased region" description="Basic and acidic residues" evidence="1">
    <location>
        <begin position="12"/>
        <end position="28"/>
    </location>
</feature>
<feature type="non-terminal residue" evidence="2">
    <location>
        <position position="1"/>
    </location>
</feature>
<accession>A0A815Z4J6</accession>
<sequence length="288" mass="33449">ESDHDEYDEQPDLTHRESYSDENDHQTADENDEVLQPQQLLTNDNVTEDEEQEEVEAGEQQEEEADELRVNSNQNNNRQNNRYKQNNNQQFQQLRQDLLDVTTQLATNVQAHISNLDKKLGRISKRMHQSSVRQYSFGRYRTGGDTFPTDVVSLSIFLLSLSSFICLSLFLHDYNGQNLLDIYARGDHTKYAREILKILFTNAEMSRSSLMPNPIFSKPGLDPARMAIFKNAVSAKFQIAPTHWNTFFTDCLHRTLTQLICDVRKKYNRELYQRQMQTTSDQVTTATV</sequence>
<comment type="caution">
    <text evidence="2">The sequence shown here is derived from an EMBL/GenBank/DDBJ whole genome shotgun (WGS) entry which is preliminary data.</text>
</comment>
<dbReference type="OrthoDB" id="10067300at2759"/>
<evidence type="ECO:0000313" key="4">
    <source>
        <dbReference type="Proteomes" id="UP000663829"/>
    </source>
</evidence>
<dbReference type="EMBL" id="CAJOBC010096985">
    <property type="protein sequence ID" value="CAF4444209.1"/>
    <property type="molecule type" value="Genomic_DNA"/>
</dbReference>
<evidence type="ECO:0000313" key="2">
    <source>
        <dbReference type="EMBL" id="CAF1577924.1"/>
    </source>
</evidence>
<protein>
    <submittedName>
        <fullName evidence="2">Uncharacterized protein</fullName>
    </submittedName>
</protein>
<keyword evidence="4" id="KW-1185">Reference proteome</keyword>
<evidence type="ECO:0000256" key="1">
    <source>
        <dbReference type="SAM" id="MobiDB-lite"/>
    </source>
</evidence>
<dbReference type="Proteomes" id="UP000681722">
    <property type="component" value="Unassembled WGS sequence"/>
</dbReference>
<dbReference type="EMBL" id="CAJNOQ010031065">
    <property type="protein sequence ID" value="CAF1577924.1"/>
    <property type="molecule type" value="Genomic_DNA"/>
</dbReference>